<dbReference type="Gene3D" id="3.40.50.300">
    <property type="entry name" value="P-loop containing nucleotide triphosphate hydrolases"/>
    <property type="match status" value="1"/>
</dbReference>
<dbReference type="InterPro" id="IPR027417">
    <property type="entry name" value="P-loop_NTPase"/>
</dbReference>
<dbReference type="Pfam" id="PF00437">
    <property type="entry name" value="T2SSE"/>
    <property type="match status" value="1"/>
</dbReference>
<gene>
    <name evidence="3" type="ORF">EKN94_20610</name>
</gene>
<protein>
    <recommendedName>
        <fullName evidence="2">Bacterial type II secretion system protein E domain-containing protein</fullName>
    </recommendedName>
</protein>
<keyword evidence="4" id="KW-1185">Reference proteome</keyword>
<name>A0ABY0ANA1_9ENTR</name>
<dbReference type="SUPFAM" id="SSF52540">
    <property type="entry name" value="P-loop containing nucleoside triphosphate hydrolases"/>
    <property type="match status" value="1"/>
</dbReference>
<evidence type="ECO:0000313" key="3">
    <source>
        <dbReference type="EMBL" id="RTN18978.1"/>
    </source>
</evidence>
<organism evidence="3 4">
    <name type="scientific">Enterobacter quasimori</name>
    <dbReference type="NCBI Taxonomy" id="2838947"/>
    <lineage>
        <taxon>Bacteria</taxon>
        <taxon>Pseudomonadati</taxon>
        <taxon>Pseudomonadota</taxon>
        <taxon>Gammaproteobacteria</taxon>
        <taxon>Enterobacterales</taxon>
        <taxon>Enterobacteriaceae</taxon>
        <taxon>Enterobacter</taxon>
    </lineage>
</organism>
<sequence length="319" mass="34713">MVSLNDSTFRDLYIGNGFTEFRGLIGAGEIQAPVPSQFLPEIEIVKSACLEIAANTKLTEFSYRHEKRLYRVTIFNGSGDNRTFVIRQTPTEIFKVDTIGIPPYLREIFRNAKSCGLVLVSGGLGEGKTSTAAAVLADRISNTGGMAVSVEDPIETLLDGRHGKGRCVQIEVLENEGYAGSLKKAMRVGGTDMLIGEIRDGDTAYEALKASNNGMFVIATIHAKSIIDAIERIITLSQDRTPSAREILSTSLLSVMYQRLNIVKNNDGAIIKKVADIQGVHIPNEINGSAICNKIKRGDTTTLESEFTALRLNMINSRG</sequence>
<dbReference type="PANTHER" id="PTHR30486">
    <property type="entry name" value="TWITCHING MOTILITY PROTEIN PILT"/>
    <property type="match status" value="1"/>
</dbReference>
<proteinExistence type="inferred from homology"/>
<accession>A0ABY0ANA1</accession>
<evidence type="ECO:0000259" key="2">
    <source>
        <dbReference type="Pfam" id="PF00437"/>
    </source>
</evidence>
<dbReference type="InterPro" id="IPR050921">
    <property type="entry name" value="T4SS_GSP_E_ATPase"/>
</dbReference>
<dbReference type="Proteomes" id="UP000278241">
    <property type="component" value="Unassembled WGS sequence"/>
</dbReference>
<evidence type="ECO:0000313" key="4">
    <source>
        <dbReference type="Proteomes" id="UP000278241"/>
    </source>
</evidence>
<comment type="similarity">
    <text evidence="1">Belongs to the GSP E family.</text>
</comment>
<dbReference type="PANTHER" id="PTHR30486:SF6">
    <property type="entry name" value="TYPE IV PILUS RETRACTATION ATPASE PILT"/>
    <property type="match status" value="1"/>
</dbReference>
<feature type="domain" description="Bacterial type II secretion system protein E" evidence="2">
    <location>
        <begin position="85"/>
        <end position="262"/>
    </location>
</feature>
<evidence type="ECO:0000256" key="1">
    <source>
        <dbReference type="ARBA" id="ARBA00006611"/>
    </source>
</evidence>
<reference evidence="3 4" key="1">
    <citation type="submission" date="2018-12" db="EMBL/GenBank/DDBJ databases">
        <title>The Batch Genome Submission of Enterobacter spp. strains.</title>
        <authorList>
            <person name="Wei L."/>
            <person name="Wu W."/>
            <person name="Lin J."/>
            <person name="Zhang X."/>
            <person name="Feng Y."/>
            <person name="Zong Z."/>
        </authorList>
    </citation>
    <scope>NUCLEOTIDE SEQUENCE [LARGE SCALE GENOMIC DNA]</scope>
    <source>
        <strain evidence="3 4">WCHEM090044</strain>
    </source>
</reference>
<dbReference type="InterPro" id="IPR001482">
    <property type="entry name" value="T2SS/T4SS_dom"/>
</dbReference>
<comment type="caution">
    <text evidence="3">The sequence shown here is derived from an EMBL/GenBank/DDBJ whole genome shotgun (WGS) entry which is preliminary data.</text>
</comment>
<dbReference type="EMBL" id="RXRX01000018">
    <property type="protein sequence ID" value="RTN18978.1"/>
    <property type="molecule type" value="Genomic_DNA"/>
</dbReference>